<protein>
    <submittedName>
        <fullName evidence="1">Uncharacterized protein</fullName>
    </submittedName>
</protein>
<proteinExistence type="predicted"/>
<evidence type="ECO:0000313" key="1">
    <source>
        <dbReference type="EMBL" id="EXB28921.1"/>
    </source>
</evidence>
<dbReference type="AlphaFoldDB" id="W9QK40"/>
<dbReference type="Proteomes" id="UP000030645">
    <property type="component" value="Unassembled WGS sequence"/>
</dbReference>
<evidence type="ECO:0000313" key="2">
    <source>
        <dbReference type="Proteomes" id="UP000030645"/>
    </source>
</evidence>
<sequence>MGEEGRNLDQAGSTNNGASNRLQIAAKGGAPNSWFRDLANAASSFQINVVAAGVTNKTVKWPKNFTLKPPWPWIPLWTYKDCQRRGQVWDETPIRIKVRVKAEIGEKTGPKVLCSVRIMPSVGVRQCQVGS</sequence>
<dbReference type="STRING" id="981085.W9QK40"/>
<accession>W9QK40</accession>
<gene>
    <name evidence="1" type="ORF">L484_012680</name>
</gene>
<name>W9QK40_9ROSA</name>
<dbReference type="EMBL" id="KE343425">
    <property type="protein sequence ID" value="EXB28921.1"/>
    <property type="molecule type" value="Genomic_DNA"/>
</dbReference>
<reference evidence="2" key="1">
    <citation type="submission" date="2013-01" db="EMBL/GenBank/DDBJ databases">
        <title>Draft Genome Sequence of a Mulberry Tree, Morus notabilis C.K. Schneid.</title>
        <authorList>
            <person name="He N."/>
            <person name="Zhao S."/>
        </authorList>
    </citation>
    <scope>NUCLEOTIDE SEQUENCE</scope>
</reference>
<organism evidence="1 2">
    <name type="scientific">Morus notabilis</name>
    <dbReference type="NCBI Taxonomy" id="981085"/>
    <lineage>
        <taxon>Eukaryota</taxon>
        <taxon>Viridiplantae</taxon>
        <taxon>Streptophyta</taxon>
        <taxon>Embryophyta</taxon>
        <taxon>Tracheophyta</taxon>
        <taxon>Spermatophyta</taxon>
        <taxon>Magnoliopsida</taxon>
        <taxon>eudicotyledons</taxon>
        <taxon>Gunneridae</taxon>
        <taxon>Pentapetalae</taxon>
        <taxon>rosids</taxon>
        <taxon>fabids</taxon>
        <taxon>Rosales</taxon>
        <taxon>Moraceae</taxon>
        <taxon>Moreae</taxon>
        <taxon>Morus</taxon>
    </lineage>
</organism>
<keyword evidence="2" id="KW-1185">Reference proteome</keyword>